<feature type="compositionally biased region" description="Polar residues" evidence="1">
    <location>
        <begin position="91"/>
        <end position="103"/>
    </location>
</feature>
<evidence type="ECO:0008006" key="4">
    <source>
        <dbReference type="Google" id="ProtNLM"/>
    </source>
</evidence>
<reference evidence="2" key="2">
    <citation type="submission" date="2022-01" db="EMBL/GenBank/DDBJ databases">
        <authorList>
            <person name="Yamashiro T."/>
            <person name="Shiraishi A."/>
            <person name="Satake H."/>
            <person name="Nakayama K."/>
        </authorList>
    </citation>
    <scope>NUCLEOTIDE SEQUENCE</scope>
</reference>
<feature type="region of interest" description="Disordered" evidence="1">
    <location>
        <begin position="82"/>
        <end position="103"/>
    </location>
</feature>
<evidence type="ECO:0000313" key="2">
    <source>
        <dbReference type="EMBL" id="GJS55967.1"/>
    </source>
</evidence>
<keyword evidence="3" id="KW-1185">Reference proteome</keyword>
<gene>
    <name evidence="2" type="ORF">Tco_0629329</name>
</gene>
<reference evidence="2" key="1">
    <citation type="journal article" date="2022" name="Int. J. Mol. Sci.">
        <title>Draft Genome of Tanacetum Coccineum: Genomic Comparison of Closely Related Tanacetum-Family Plants.</title>
        <authorList>
            <person name="Yamashiro T."/>
            <person name="Shiraishi A."/>
            <person name="Nakayama K."/>
            <person name="Satake H."/>
        </authorList>
    </citation>
    <scope>NUCLEOTIDE SEQUENCE</scope>
</reference>
<proteinExistence type="predicted"/>
<name>A0ABQ4WSS0_9ASTR</name>
<dbReference type="EMBL" id="BQNB010008904">
    <property type="protein sequence ID" value="GJS55967.1"/>
    <property type="molecule type" value="Genomic_DNA"/>
</dbReference>
<dbReference type="Proteomes" id="UP001151760">
    <property type="component" value="Unassembled WGS sequence"/>
</dbReference>
<evidence type="ECO:0000313" key="3">
    <source>
        <dbReference type="Proteomes" id="UP001151760"/>
    </source>
</evidence>
<comment type="caution">
    <text evidence="2">The sequence shown here is derived from an EMBL/GenBank/DDBJ whole genome shotgun (WGS) entry which is preliminary data.</text>
</comment>
<protein>
    <recommendedName>
        <fullName evidence="4">CCHC-type domain-containing protein</fullName>
    </recommendedName>
</protein>
<sequence>MIVKNNGGEKAKGSIENGCYRCGSVNHCALRCRNTRSIWGFGEKNSQRSQKNKGKKIEVNLAYQDEKIDNFDIDSFGIDSLDVDPKDQNDTTHLGVSDFLTNE</sequence>
<organism evidence="2 3">
    <name type="scientific">Tanacetum coccineum</name>
    <dbReference type="NCBI Taxonomy" id="301880"/>
    <lineage>
        <taxon>Eukaryota</taxon>
        <taxon>Viridiplantae</taxon>
        <taxon>Streptophyta</taxon>
        <taxon>Embryophyta</taxon>
        <taxon>Tracheophyta</taxon>
        <taxon>Spermatophyta</taxon>
        <taxon>Magnoliopsida</taxon>
        <taxon>eudicotyledons</taxon>
        <taxon>Gunneridae</taxon>
        <taxon>Pentapetalae</taxon>
        <taxon>asterids</taxon>
        <taxon>campanulids</taxon>
        <taxon>Asterales</taxon>
        <taxon>Asteraceae</taxon>
        <taxon>Asteroideae</taxon>
        <taxon>Anthemideae</taxon>
        <taxon>Anthemidinae</taxon>
        <taxon>Tanacetum</taxon>
    </lineage>
</organism>
<accession>A0ABQ4WSS0</accession>
<evidence type="ECO:0000256" key="1">
    <source>
        <dbReference type="SAM" id="MobiDB-lite"/>
    </source>
</evidence>